<evidence type="ECO:0000313" key="2">
    <source>
        <dbReference type="EMBL" id="SNT72175.1"/>
    </source>
</evidence>
<dbReference type="Proteomes" id="UP000198346">
    <property type="component" value="Unassembled WGS sequence"/>
</dbReference>
<keyword evidence="2" id="KW-0808">Transferase</keyword>
<dbReference type="GO" id="GO:0008999">
    <property type="term" value="F:protein-N-terminal-alanine acetyltransferase activity"/>
    <property type="evidence" value="ECO:0007669"/>
    <property type="project" value="TreeGrafter"/>
</dbReference>
<gene>
    <name evidence="2" type="ORF">SAMN06297382_1211</name>
</gene>
<keyword evidence="3" id="KW-1185">Reference proteome</keyword>
<dbReference type="EMBL" id="FZQA01000002">
    <property type="protein sequence ID" value="SNT72175.1"/>
    <property type="molecule type" value="Genomic_DNA"/>
</dbReference>
<evidence type="ECO:0000259" key="1">
    <source>
        <dbReference type="PROSITE" id="PS51186"/>
    </source>
</evidence>
<dbReference type="PANTHER" id="PTHR43441:SF11">
    <property type="entry name" value="RIBOSOMAL-PROTEIN-SERINE ACETYLTRANSFERASE"/>
    <property type="match status" value="1"/>
</dbReference>
<dbReference type="GO" id="GO:0005737">
    <property type="term" value="C:cytoplasm"/>
    <property type="evidence" value="ECO:0007669"/>
    <property type="project" value="TreeGrafter"/>
</dbReference>
<dbReference type="SUPFAM" id="SSF55729">
    <property type="entry name" value="Acyl-CoA N-acyltransferases (Nat)"/>
    <property type="match status" value="1"/>
</dbReference>
<dbReference type="PROSITE" id="PS51186">
    <property type="entry name" value="GNAT"/>
    <property type="match status" value="1"/>
</dbReference>
<dbReference type="InterPro" id="IPR016181">
    <property type="entry name" value="Acyl_CoA_acyltransferase"/>
</dbReference>
<dbReference type="Pfam" id="PF13302">
    <property type="entry name" value="Acetyltransf_3"/>
    <property type="match status" value="1"/>
</dbReference>
<accession>A0A239PPI1</accession>
<evidence type="ECO:0000313" key="3">
    <source>
        <dbReference type="Proteomes" id="UP000198346"/>
    </source>
</evidence>
<dbReference type="InterPro" id="IPR000182">
    <property type="entry name" value="GNAT_dom"/>
</dbReference>
<dbReference type="AlphaFoldDB" id="A0A239PPI1"/>
<organism evidence="2 3">
    <name type="scientific">Amphiplicatus metriothermophilus</name>
    <dbReference type="NCBI Taxonomy" id="1519374"/>
    <lineage>
        <taxon>Bacteria</taxon>
        <taxon>Pseudomonadati</taxon>
        <taxon>Pseudomonadota</taxon>
        <taxon>Alphaproteobacteria</taxon>
        <taxon>Parvularculales</taxon>
        <taxon>Parvularculaceae</taxon>
        <taxon>Amphiplicatus</taxon>
    </lineage>
</organism>
<name>A0A239PPI1_9PROT</name>
<protein>
    <submittedName>
        <fullName evidence="2">Ribosomal-protein-alanine N-acetyltransferase</fullName>
    </submittedName>
</protein>
<proteinExistence type="predicted"/>
<dbReference type="RefSeq" id="WP_200815248.1">
    <property type="nucleotide sequence ID" value="NZ_FZQA01000002.1"/>
</dbReference>
<dbReference type="PANTHER" id="PTHR43441">
    <property type="entry name" value="RIBOSOMAL-PROTEIN-SERINE ACETYLTRANSFERASE"/>
    <property type="match status" value="1"/>
</dbReference>
<dbReference type="GO" id="GO:1990189">
    <property type="term" value="F:protein N-terminal-serine acetyltransferase activity"/>
    <property type="evidence" value="ECO:0007669"/>
    <property type="project" value="TreeGrafter"/>
</dbReference>
<dbReference type="Gene3D" id="3.40.630.30">
    <property type="match status" value="1"/>
</dbReference>
<dbReference type="InterPro" id="IPR051908">
    <property type="entry name" value="Ribosomal_N-acetyltransferase"/>
</dbReference>
<sequence length="206" mass="23565">MVLLDIAMKPPDGPMLVRDPVALRVAEYADYSGWTDLRRESRAHLARWEPAWTEADLTPAAFRARVRNQWRDIRRGRALPLLICRREDGTLVGGIDLSKIRYGAARAASVGYWIGAPYLRRGYARAALEAVLDHAFETMRLNRIEAACQPENAPSRALLEKCGFQREGYARAYLKINEAWRDHLLYAAIAADRARRREHCSVMEMR</sequence>
<feature type="domain" description="N-acetyltransferase" evidence="1">
    <location>
        <begin position="21"/>
        <end position="187"/>
    </location>
</feature>
<reference evidence="2 3" key="1">
    <citation type="submission" date="2017-07" db="EMBL/GenBank/DDBJ databases">
        <authorList>
            <person name="Sun Z.S."/>
            <person name="Albrecht U."/>
            <person name="Echele G."/>
            <person name="Lee C.C."/>
        </authorList>
    </citation>
    <scope>NUCLEOTIDE SEQUENCE [LARGE SCALE GENOMIC DNA]</scope>
    <source>
        <strain evidence="2 3">CGMCC 1.12710</strain>
    </source>
</reference>